<dbReference type="InterPro" id="IPR002104">
    <property type="entry name" value="Integrase_catalytic"/>
</dbReference>
<dbReference type="EMBL" id="JANCLV010000034">
    <property type="protein sequence ID" value="MCP9002099.1"/>
    <property type="molecule type" value="Genomic_DNA"/>
</dbReference>
<dbReference type="PROSITE" id="PS51900">
    <property type="entry name" value="CB"/>
    <property type="match status" value="1"/>
</dbReference>
<dbReference type="Pfam" id="PF02899">
    <property type="entry name" value="Phage_int_SAM_1"/>
    <property type="match status" value="1"/>
</dbReference>
<keyword evidence="3" id="KW-0233">DNA recombination</keyword>
<comment type="caution">
    <text evidence="7">The sequence shown here is derived from an EMBL/GenBank/DDBJ whole genome shotgun (WGS) entry which is preliminary data.</text>
</comment>
<dbReference type="SUPFAM" id="SSF56349">
    <property type="entry name" value="DNA breaking-rejoining enzymes"/>
    <property type="match status" value="1"/>
</dbReference>
<protein>
    <submittedName>
        <fullName evidence="7">Site-specific integrase</fullName>
    </submittedName>
</protein>
<dbReference type="InterPro" id="IPR044068">
    <property type="entry name" value="CB"/>
</dbReference>
<feature type="domain" description="Tyr recombinase" evidence="5">
    <location>
        <begin position="119"/>
        <end position="306"/>
    </location>
</feature>
<feature type="domain" description="Core-binding (CB)" evidence="6">
    <location>
        <begin position="2"/>
        <end position="95"/>
    </location>
</feature>
<dbReference type="PANTHER" id="PTHR30349:SF81">
    <property type="entry name" value="TYROSINE RECOMBINASE XERC"/>
    <property type="match status" value="1"/>
</dbReference>
<dbReference type="RefSeq" id="WP_254753318.1">
    <property type="nucleotide sequence ID" value="NZ_JANCLV010000034.1"/>
</dbReference>
<accession>A0ABT1LW17</accession>
<evidence type="ECO:0000256" key="3">
    <source>
        <dbReference type="ARBA" id="ARBA00023172"/>
    </source>
</evidence>
<sequence length="331" mass="36739">MSLLAPTLQAFFTTHLVGQKAASPHTITAYRDTWRLLLTFLAEHHHLSPAAISFEDLDAQAITDFLAHLEATRGNTATSRNARLAGIHAVFHYAAYRHPDHADLIARVLAIAPKNTAKPDITYLNDTEATALLGAPDITTWTGRRDLLMIQTLLETGLRVSELTNMTWADTQLHTPAHVSCRGKGRKDRSTPINPKLAKALRTWQQENVAQSEGDPVFTAQGSHRPMSTDAVSQRLSLHRRTAALTCPTLNRKTITPHILRHTTAMRMLASGIDTTTISLWLGHASTESTRAYLHADMSIKQRAMDRTSPLKTTQGRYKPPDNLLNFLENL</sequence>
<evidence type="ECO:0000256" key="4">
    <source>
        <dbReference type="PROSITE-ProRule" id="PRU01248"/>
    </source>
</evidence>
<dbReference type="Gene3D" id="1.10.443.10">
    <property type="entry name" value="Intergrase catalytic core"/>
    <property type="match status" value="1"/>
</dbReference>
<dbReference type="InterPro" id="IPR013762">
    <property type="entry name" value="Integrase-like_cat_sf"/>
</dbReference>
<name>A0ABT1LW17_9MICC</name>
<evidence type="ECO:0000259" key="5">
    <source>
        <dbReference type="PROSITE" id="PS51898"/>
    </source>
</evidence>
<evidence type="ECO:0000256" key="1">
    <source>
        <dbReference type="ARBA" id="ARBA00022908"/>
    </source>
</evidence>
<evidence type="ECO:0000313" key="8">
    <source>
        <dbReference type="Proteomes" id="UP001524318"/>
    </source>
</evidence>
<keyword evidence="2 4" id="KW-0238">DNA-binding</keyword>
<evidence type="ECO:0000313" key="7">
    <source>
        <dbReference type="EMBL" id="MCP9002099.1"/>
    </source>
</evidence>
<dbReference type="Pfam" id="PF00589">
    <property type="entry name" value="Phage_integrase"/>
    <property type="match status" value="1"/>
</dbReference>
<proteinExistence type="predicted"/>
<evidence type="ECO:0000256" key="2">
    <source>
        <dbReference type="ARBA" id="ARBA00023125"/>
    </source>
</evidence>
<organism evidence="7 8">
    <name type="scientific">Pseudarthrobacter humi</name>
    <dbReference type="NCBI Taxonomy" id="2952523"/>
    <lineage>
        <taxon>Bacteria</taxon>
        <taxon>Bacillati</taxon>
        <taxon>Actinomycetota</taxon>
        <taxon>Actinomycetes</taxon>
        <taxon>Micrococcales</taxon>
        <taxon>Micrococcaceae</taxon>
        <taxon>Pseudarthrobacter</taxon>
    </lineage>
</organism>
<dbReference type="InterPro" id="IPR004107">
    <property type="entry name" value="Integrase_SAM-like_N"/>
</dbReference>
<gene>
    <name evidence="7" type="ORF">NFC73_20575</name>
</gene>
<reference evidence="7 8" key="1">
    <citation type="submission" date="2022-06" db="EMBL/GenBank/DDBJ databases">
        <title>Pseudarthrobacter sp. strain RMG13 Genome sequencing and assembly.</title>
        <authorList>
            <person name="Kim I."/>
        </authorList>
    </citation>
    <scope>NUCLEOTIDE SEQUENCE [LARGE SCALE GENOMIC DNA]</scope>
    <source>
        <strain evidence="7 8">RMG13</strain>
    </source>
</reference>
<dbReference type="InterPro" id="IPR050090">
    <property type="entry name" value="Tyrosine_recombinase_XerCD"/>
</dbReference>
<dbReference type="InterPro" id="IPR010998">
    <property type="entry name" value="Integrase_recombinase_N"/>
</dbReference>
<dbReference type="InterPro" id="IPR011010">
    <property type="entry name" value="DNA_brk_join_enz"/>
</dbReference>
<dbReference type="PANTHER" id="PTHR30349">
    <property type="entry name" value="PHAGE INTEGRASE-RELATED"/>
    <property type="match status" value="1"/>
</dbReference>
<dbReference type="Gene3D" id="1.10.150.130">
    <property type="match status" value="1"/>
</dbReference>
<keyword evidence="8" id="KW-1185">Reference proteome</keyword>
<dbReference type="PROSITE" id="PS51898">
    <property type="entry name" value="TYR_RECOMBINASE"/>
    <property type="match status" value="1"/>
</dbReference>
<dbReference type="Proteomes" id="UP001524318">
    <property type="component" value="Unassembled WGS sequence"/>
</dbReference>
<keyword evidence="1" id="KW-0229">DNA integration</keyword>
<evidence type="ECO:0000259" key="6">
    <source>
        <dbReference type="PROSITE" id="PS51900"/>
    </source>
</evidence>